<gene>
    <name evidence="2" type="ORF">B1A_05842</name>
</gene>
<dbReference type="SUPFAM" id="SSF89796">
    <property type="entry name" value="CoA-transferase family III (CaiB/BaiF)"/>
    <property type="match status" value="1"/>
</dbReference>
<accession>T1BEG0</accession>
<reference evidence="2" key="2">
    <citation type="journal article" date="2014" name="ISME J.">
        <title>Microbial stratification in low pH oxic and suboxic macroscopic growths along an acid mine drainage.</title>
        <authorList>
            <person name="Mendez-Garcia C."/>
            <person name="Mesa V."/>
            <person name="Sprenger R.R."/>
            <person name="Richter M."/>
            <person name="Diez M.S."/>
            <person name="Solano J."/>
            <person name="Bargiela R."/>
            <person name="Golyshina O.V."/>
            <person name="Manteca A."/>
            <person name="Ramos J.L."/>
            <person name="Gallego J.R."/>
            <person name="Llorente I."/>
            <person name="Martins Dos Santos V.A."/>
            <person name="Jensen O.N."/>
            <person name="Pelaez A.I."/>
            <person name="Sanchez J."/>
            <person name="Ferrer M."/>
        </authorList>
    </citation>
    <scope>NUCLEOTIDE SEQUENCE</scope>
</reference>
<dbReference type="Pfam" id="PF02515">
    <property type="entry name" value="CoA_transf_3"/>
    <property type="match status" value="1"/>
</dbReference>
<dbReference type="InterPro" id="IPR003673">
    <property type="entry name" value="CoA-Trfase_fam_III"/>
</dbReference>
<evidence type="ECO:0000313" key="2">
    <source>
        <dbReference type="EMBL" id="EQD71321.1"/>
    </source>
</evidence>
<feature type="non-terminal residue" evidence="2">
    <location>
        <position position="137"/>
    </location>
</feature>
<dbReference type="Gene3D" id="3.40.50.10540">
    <property type="entry name" value="Crotonobetainyl-coa:carnitine coa-transferase, domain 1"/>
    <property type="match status" value="1"/>
</dbReference>
<dbReference type="AlphaFoldDB" id="T1BEG0"/>
<name>T1BEG0_9ZZZZ</name>
<evidence type="ECO:0000256" key="1">
    <source>
        <dbReference type="ARBA" id="ARBA00022679"/>
    </source>
</evidence>
<dbReference type="EMBL" id="AUZX01004261">
    <property type="protein sequence ID" value="EQD71321.1"/>
    <property type="molecule type" value="Genomic_DNA"/>
</dbReference>
<sequence length="137" mass="15279">MIRLNLPLSDLTVVDLSRILSGPFATMALGDFGARIIKVEPPAGDDTRTWGPPFVEEDAAYFLSVNRNKESVVLDLKKPEDLRVLEALIRRADVVVENFRPGTIDRLGIGYDRLRELNPRIILCSISGYGQTGPKRE</sequence>
<reference evidence="2" key="1">
    <citation type="submission" date="2013-08" db="EMBL/GenBank/DDBJ databases">
        <authorList>
            <person name="Mendez C."/>
            <person name="Richter M."/>
            <person name="Ferrer M."/>
            <person name="Sanchez J."/>
        </authorList>
    </citation>
    <scope>NUCLEOTIDE SEQUENCE</scope>
</reference>
<dbReference type="InterPro" id="IPR023606">
    <property type="entry name" value="CoA-Trfase_III_dom_1_sf"/>
</dbReference>
<keyword evidence="1" id="KW-0808">Transferase</keyword>
<dbReference type="PANTHER" id="PTHR48207:SF3">
    <property type="entry name" value="SUCCINATE--HYDROXYMETHYLGLUTARATE COA-TRANSFERASE"/>
    <property type="match status" value="1"/>
</dbReference>
<comment type="caution">
    <text evidence="2">The sequence shown here is derived from an EMBL/GenBank/DDBJ whole genome shotgun (WGS) entry which is preliminary data.</text>
</comment>
<protein>
    <submittedName>
        <fullName evidence="2">L-carnitine dehydratase/bile acid-inducible protein F</fullName>
    </submittedName>
</protein>
<dbReference type="PANTHER" id="PTHR48207">
    <property type="entry name" value="SUCCINATE--HYDROXYMETHYLGLUTARATE COA-TRANSFERASE"/>
    <property type="match status" value="1"/>
</dbReference>
<proteinExistence type="predicted"/>
<dbReference type="GO" id="GO:0008410">
    <property type="term" value="F:CoA-transferase activity"/>
    <property type="evidence" value="ECO:0007669"/>
    <property type="project" value="TreeGrafter"/>
</dbReference>
<organism evidence="2">
    <name type="scientific">mine drainage metagenome</name>
    <dbReference type="NCBI Taxonomy" id="410659"/>
    <lineage>
        <taxon>unclassified sequences</taxon>
        <taxon>metagenomes</taxon>
        <taxon>ecological metagenomes</taxon>
    </lineage>
</organism>
<dbReference type="InterPro" id="IPR050483">
    <property type="entry name" value="CoA-transferase_III_domain"/>
</dbReference>